<keyword evidence="3" id="KW-0547">Nucleotide-binding</keyword>
<gene>
    <name evidence="3" type="ORF">EHV15_34150</name>
</gene>
<reference evidence="3 4" key="1">
    <citation type="submission" date="2018-11" db="EMBL/GenBank/DDBJ databases">
        <title>Genome sequencing of Paenibacillus sp. KCOM 3021 (= ChDC PVNT-B20).</title>
        <authorList>
            <person name="Kook J.-K."/>
            <person name="Park S.-N."/>
            <person name="Lim Y.K."/>
        </authorList>
    </citation>
    <scope>NUCLEOTIDE SEQUENCE [LARGE SCALE GENOMIC DNA]</scope>
    <source>
        <strain evidence="3 4">KCOM 3021</strain>
    </source>
</reference>
<dbReference type="InterPro" id="IPR029063">
    <property type="entry name" value="SAM-dependent_MTases_sf"/>
</dbReference>
<evidence type="ECO:0000313" key="3">
    <source>
        <dbReference type="EMBL" id="RRJ54641.1"/>
    </source>
</evidence>
<evidence type="ECO:0000259" key="2">
    <source>
        <dbReference type="PROSITE" id="PS51192"/>
    </source>
</evidence>
<dbReference type="InterPro" id="IPR003356">
    <property type="entry name" value="DNA_methylase_A-5"/>
</dbReference>
<protein>
    <submittedName>
        <fullName evidence="3">Helicase</fullName>
    </submittedName>
</protein>
<dbReference type="GO" id="GO:0008170">
    <property type="term" value="F:N-methyltransferase activity"/>
    <property type="evidence" value="ECO:0007669"/>
    <property type="project" value="InterPro"/>
</dbReference>
<dbReference type="RefSeq" id="WP_128635728.1">
    <property type="nucleotide sequence ID" value="NZ_RRCN01000002.1"/>
</dbReference>
<dbReference type="Pfam" id="PF00271">
    <property type="entry name" value="Helicase_C"/>
    <property type="match status" value="1"/>
</dbReference>
<accession>A0A3P3T9D3</accession>
<dbReference type="Gene3D" id="3.40.50.150">
    <property type="entry name" value="Vaccinia Virus protein VP39"/>
    <property type="match status" value="1"/>
</dbReference>
<dbReference type="InterPro" id="IPR052916">
    <property type="entry name" value="Type-I_RE_MTase_Subunit"/>
</dbReference>
<dbReference type="InterPro" id="IPR001650">
    <property type="entry name" value="Helicase_C-like"/>
</dbReference>
<dbReference type="Pfam" id="PF00176">
    <property type="entry name" value="SNF2-rel_dom"/>
    <property type="match status" value="1"/>
</dbReference>
<dbReference type="Pfam" id="PF02384">
    <property type="entry name" value="N6_Mtase"/>
    <property type="match status" value="1"/>
</dbReference>
<keyword evidence="1" id="KW-0680">Restriction system</keyword>
<dbReference type="SUPFAM" id="SSF52540">
    <property type="entry name" value="P-loop containing nucleoside triphosphate hydrolases"/>
    <property type="match status" value="2"/>
</dbReference>
<dbReference type="Proteomes" id="UP000267017">
    <property type="component" value="Unassembled WGS sequence"/>
</dbReference>
<dbReference type="PROSITE" id="PS51192">
    <property type="entry name" value="HELICASE_ATP_BIND_1"/>
    <property type="match status" value="1"/>
</dbReference>
<dbReference type="PANTHER" id="PTHR42998">
    <property type="entry name" value="TYPE I RESTRICTION ENZYME HINDVIIP M PROTEIN-RELATED"/>
    <property type="match status" value="1"/>
</dbReference>
<dbReference type="InterPro" id="IPR027417">
    <property type="entry name" value="P-loop_NTPase"/>
</dbReference>
<dbReference type="EMBL" id="RRCN01000002">
    <property type="protein sequence ID" value="RRJ54641.1"/>
    <property type="molecule type" value="Genomic_DNA"/>
</dbReference>
<comment type="caution">
    <text evidence="3">The sequence shown here is derived from an EMBL/GenBank/DDBJ whole genome shotgun (WGS) entry which is preliminary data.</text>
</comment>
<sequence>MKYKHLGRIIPQEKRKEINEKILHIIESKMDFGITQSDIYQAYTGDGALHGLLRSNFSSYFDYSEAKKDIEQGQFFTPHSFCEFLVAAINPSQEDLIADLTCGMGAFINQAPVESNVYGSELDIKAYKVAKHLFPEAHIECTDIRLYEPEVRFDVVFGNPPFNLKWEYKNERYLSQLFYCIRSFDLLQPAGFLALIVPNSFLSDNFSDGGMIEEINKRFSFICQMDLPADAFKMYGLESFETKMMIFQKKSEHLSAVPYSQDKITVPSFDLVGARFVHERYIKPLLEDKNKIRHKILFEQKHQDIEANEFTFQVKKLLFDIKRHPILAKHYSKSVDYVNRFYTEKMPDGMSVKEWEKKRLTKGKVLAYLRRVVKNQHVVHKDEIRLVKRNYSLKLKAYSPKMQAKLNKLKTITEISFNDMVLNERYPFEDESFMKLVDEKKLAYLNQCQAFDSMKRNAGIDQYLDQFQIFDSSRNEVIKLNEKQRNDLGLVMQKRYGILNWQQGSGKTIAAIAWYKRLLEKKAVRNVFVVSAALAIHLTWEEKLGHFGENFIVIRSLKDIEAIQPGQIVLVSLKRLQKYKRQIMKYLRMQSQKVALVVDESDEASNARSLQTKAILACFRRSKYKLLTTGTTTRNNIVELYPQLELLYNNSINMICDCESIYEVNKEGDIEEKMNPVFNQPYPAYGGLSLFKQCFSPAKVTVFGVKKHNQDIFNKDSLVHLIQKTIITRKFVEIVGKKIYNHITHRIVQNAAEKSVYSKIIHEFHEMMHYFSSTGNVKKDSMLKIMRQLQLLIKSTSCPHLMDEYGSTVLPNKYYHIMSLVDQFDEKVAIGTVFLETAAEYQRFMQERFPNRPVFLIKGDVSFSKRTQLIKEFEASSNGILISTQQSLKSSVNIPSCNRVIVESLQWNIPKLEQYGRQMMSA</sequence>
<dbReference type="GO" id="GO:0005524">
    <property type="term" value="F:ATP binding"/>
    <property type="evidence" value="ECO:0007669"/>
    <property type="project" value="InterPro"/>
</dbReference>
<dbReference type="PRINTS" id="PR00507">
    <property type="entry name" value="N12N6MTFRASE"/>
</dbReference>
<keyword evidence="3" id="KW-0378">Hydrolase</keyword>
<dbReference type="GO" id="GO:0032259">
    <property type="term" value="P:methylation"/>
    <property type="evidence" value="ECO:0007669"/>
    <property type="project" value="InterPro"/>
</dbReference>
<dbReference type="PANTHER" id="PTHR42998:SF1">
    <property type="entry name" value="TYPE I RESTRICTION ENZYME HINDI METHYLASE SUBUNIT"/>
    <property type="match status" value="1"/>
</dbReference>
<keyword evidence="3" id="KW-0067">ATP-binding</keyword>
<evidence type="ECO:0000256" key="1">
    <source>
        <dbReference type="ARBA" id="ARBA00022747"/>
    </source>
</evidence>
<dbReference type="GO" id="GO:0003677">
    <property type="term" value="F:DNA binding"/>
    <property type="evidence" value="ECO:0007669"/>
    <property type="project" value="InterPro"/>
</dbReference>
<organism evidence="3 4">
    <name type="scientific">Paenibacillus oralis</name>
    <dbReference type="NCBI Taxonomy" id="2490856"/>
    <lineage>
        <taxon>Bacteria</taxon>
        <taxon>Bacillati</taxon>
        <taxon>Bacillota</taxon>
        <taxon>Bacilli</taxon>
        <taxon>Bacillales</taxon>
        <taxon>Paenibacillaceae</taxon>
        <taxon>Paenibacillus</taxon>
    </lineage>
</organism>
<dbReference type="InterPro" id="IPR014001">
    <property type="entry name" value="Helicase_ATP-bd"/>
</dbReference>
<feature type="domain" description="Helicase ATP-binding" evidence="2">
    <location>
        <begin position="488"/>
        <end position="650"/>
    </location>
</feature>
<keyword evidence="3" id="KW-0347">Helicase</keyword>
<dbReference type="GO" id="GO:0004386">
    <property type="term" value="F:helicase activity"/>
    <property type="evidence" value="ECO:0007669"/>
    <property type="project" value="UniProtKB-KW"/>
</dbReference>
<proteinExistence type="predicted"/>
<dbReference type="InterPro" id="IPR002052">
    <property type="entry name" value="DNA_methylase_N6_adenine_CS"/>
</dbReference>
<dbReference type="PROSITE" id="PS00092">
    <property type="entry name" value="N6_MTASE"/>
    <property type="match status" value="1"/>
</dbReference>
<dbReference type="SUPFAM" id="SSF53335">
    <property type="entry name" value="S-adenosyl-L-methionine-dependent methyltransferases"/>
    <property type="match status" value="1"/>
</dbReference>
<dbReference type="InterPro" id="IPR000330">
    <property type="entry name" value="SNF2_N"/>
</dbReference>
<evidence type="ECO:0000313" key="4">
    <source>
        <dbReference type="Proteomes" id="UP000267017"/>
    </source>
</evidence>
<dbReference type="GO" id="GO:0009307">
    <property type="term" value="P:DNA restriction-modification system"/>
    <property type="evidence" value="ECO:0007669"/>
    <property type="project" value="UniProtKB-KW"/>
</dbReference>
<dbReference type="Gene3D" id="3.40.50.300">
    <property type="entry name" value="P-loop containing nucleotide triphosphate hydrolases"/>
    <property type="match status" value="2"/>
</dbReference>
<name>A0A3P3T9D3_9BACL</name>
<keyword evidence="4" id="KW-1185">Reference proteome</keyword>
<dbReference type="SMART" id="SM00487">
    <property type="entry name" value="DEXDc"/>
    <property type="match status" value="1"/>
</dbReference>
<dbReference type="CDD" id="cd02440">
    <property type="entry name" value="AdoMet_MTases"/>
    <property type="match status" value="1"/>
</dbReference>
<dbReference type="AlphaFoldDB" id="A0A3P3T9D3"/>
<dbReference type="GO" id="GO:0016787">
    <property type="term" value="F:hydrolase activity"/>
    <property type="evidence" value="ECO:0007669"/>
    <property type="project" value="InterPro"/>
</dbReference>
<dbReference type="OrthoDB" id="9814572at2"/>